<accession>A0A7X5URZ1</accession>
<sequence>MTITDLHCDHCDRFVSAPDAGVRFVYHPGRAQFRDSSGLLCAPCWDELEQWLGQDRPLRQCAVCREQVTREQSLHVHRVDDAQAWRLCGRHTVEFLNGLRTVEPKLDSATFRFPAQE</sequence>
<proteinExistence type="predicted"/>
<comment type="caution">
    <text evidence="1">The sequence shown here is derived from an EMBL/GenBank/DDBJ whole genome shotgun (WGS) entry which is preliminary data.</text>
</comment>
<name>A0A7X5URZ1_9PSEU</name>
<dbReference type="AlphaFoldDB" id="A0A7X5URZ1"/>
<protein>
    <submittedName>
        <fullName evidence="1">Uncharacterized protein</fullName>
    </submittedName>
</protein>
<keyword evidence="2" id="KW-1185">Reference proteome</keyword>
<organism evidence="1 2">
    <name type="scientific">Saccharomonospora amisosensis</name>
    <dbReference type="NCBI Taxonomy" id="1128677"/>
    <lineage>
        <taxon>Bacteria</taxon>
        <taxon>Bacillati</taxon>
        <taxon>Actinomycetota</taxon>
        <taxon>Actinomycetes</taxon>
        <taxon>Pseudonocardiales</taxon>
        <taxon>Pseudonocardiaceae</taxon>
        <taxon>Saccharomonospora</taxon>
    </lineage>
</organism>
<evidence type="ECO:0000313" key="2">
    <source>
        <dbReference type="Proteomes" id="UP000545493"/>
    </source>
</evidence>
<dbReference type="EMBL" id="JAAOYM010000001">
    <property type="protein sequence ID" value="NIJ13020.1"/>
    <property type="molecule type" value="Genomic_DNA"/>
</dbReference>
<evidence type="ECO:0000313" key="1">
    <source>
        <dbReference type="EMBL" id="NIJ13020.1"/>
    </source>
</evidence>
<dbReference type="Proteomes" id="UP000545493">
    <property type="component" value="Unassembled WGS sequence"/>
</dbReference>
<dbReference type="RefSeq" id="WP_167172504.1">
    <property type="nucleotide sequence ID" value="NZ_JAAOYM010000001.1"/>
</dbReference>
<reference evidence="1 2" key="1">
    <citation type="submission" date="2020-03" db="EMBL/GenBank/DDBJ databases">
        <title>Sequencing the genomes of 1000 actinobacteria strains.</title>
        <authorList>
            <person name="Klenk H.-P."/>
        </authorList>
    </citation>
    <scope>NUCLEOTIDE SEQUENCE [LARGE SCALE GENOMIC DNA]</scope>
    <source>
        <strain evidence="1 2">DSM 45685</strain>
    </source>
</reference>
<gene>
    <name evidence="1" type="ORF">FHU38_003364</name>
</gene>